<dbReference type="AlphaFoldDB" id="A0A177KZA5"/>
<comment type="caution">
    <text evidence="1">The sequence shown here is derived from an EMBL/GenBank/DDBJ whole genome shotgun (WGS) entry which is preliminary data.</text>
</comment>
<dbReference type="Proteomes" id="UP000077271">
    <property type="component" value="Unassembled WGS sequence"/>
</dbReference>
<evidence type="ECO:0000313" key="2">
    <source>
        <dbReference type="Proteomes" id="UP000077271"/>
    </source>
</evidence>
<accession>A0A177KZA5</accession>
<evidence type="ECO:0008006" key="3">
    <source>
        <dbReference type="Google" id="ProtNLM"/>
    </source>
</evidence>
<proteinExistence type="predicted"/>
<reference evidence="1 2" key="1">
    <citation type="submission" date="2016-01" db="EMBL/GenBank/DDBJ databases">
        <title>Investigation of taxonomic status of Bacillus aminovorans.</title>
        <authorList>
            <person name="Verma A."/>
            <person name="Pal Y."/>
            <person name="Krishnamurthi S."/>
        </authorList>
    </citation>
    <scope>NUCLEOTIDE SEQUENCE [LARGE SCALE GENOMIC DNA]</scope>
    <source>
        <strain evidence="1 2">DSM 4337</strain>
    </source>
</reference>
<name>A0A177KZA5_9BACI</name>
<organism evidence="1 2">
    <name type="scientific">Domibacillus aminovorans</name>
    <dbReference type="NCBI Taxonomy" id="29332"/>
    <lineage>
        <taxon>Bacteria</taxon>
        <taxon>Bacillati</taxon>
        <taxon>Bacillota</taxon>
        <taxon>Bacilli</taxon>
        <taxon>Bacillales</taxon>
        <taxon>Bacillaceae</taxon>
        <taxon>Domibacillus</taxon>
    </lineage>
</organism>
<dbReference type="RefSeq" id="WP_063974609.1">
    <property type="nucleotide sequence ID" value="NZ_LQWZ01000009.1"/>
</dbReference>
<evidence type="ECO:0000313" key="1">
    <source>
        <dbReference type="EMBL" id="OAH58466.1"/>
    </source>
</evidence>
<dbReference type="EMBL" id="LQWZ01000009">
    <property type="protein sequence ID" value="OAH58466.1"/>
    <property type="molecule type" value="Genomic_DNA"/>
</dbReference>
<protein>
    <recommendedName>
        <fullName evidence="3">Spore coat protein</fullName>
    </recommendedName>
</protein>
<sequence>MENPSTLGQHETLELHELLVLKNLCLTKSSTMSTLVQDQELKDILNSDVSAGKSQIQQLQALLEIGGTPS</sequence>
<gene>
    <name evidence="1" type="ORF">AWH48_17960</name>
</gene>